<evidence type="ECO:0000313" key="13">
    <source>
        <dbReference type="EMBL" id="CAG5121469.1"/>
    </source>
</evidence>
<keyword evidence="9" id="KW-0408">Iron</keyword>
<keyword evidence="3" id="KW-0813">Transport</keyword>
<dbReference type="GO" id="GO:0046872">
    <property type="term" value="F:metal ion binding"/>
    <property type="evidence" value="ECO:0007669"/>
    <property type="project" value="UniProtKB-KW"/>
</dbReference>
<dbReference type="InterPro" id="IPR006593">
    <property type="entry name" value="Cyt_b561/ferric_Rdtase_TM"/>
</dbReference>
<sequence>MYFDSNVASAADMRYFNWLVLVVQLLGVISVVITAVWMGHYRGGFAWQSDPDHEFNYHPLFMIIGMVFLYADAILAYRVFRNDRKICIKILHASMHVLALLFASVGLKAVFDSHNLKKTGCHPKFVLSTQLAWNLCRGLLWTAVASGFCLILVAKVGHGLSDIIHAISQFLGRHLANPGNSNSSHGYHREGYFPHCGNWLFSSVS</sequence>
<dbReference type="Gene3D" id="1.20.120.1770">
    <property type="match status" value="1"/>
</dbReference>
<accession>A0A8S3YXK4</accession>
<dbReference type="InterPro" id="IPR043205">
    <property type="entry name" value="CYB561/CYBRD1-like"/>
</dbReference>
<keyword evidence="5 11" id="KW-0812">Transmembrane</keyword>
<feature type="transmembrane region" description="Helical" evidence="11">
    <location>
        <begin position="131"/>
        <end position="154"/>
    </location>
</feature>
<dbReference type="GO" id="GO:0016491">
    <property type="term" value="F:oxidoreductase activity"/>
    <property type="evidence" value="ECO:0007669"/>
    <property type="project" value="InterPro"/>
</dbReference>
<feature type="transmembrane region" description="Helical" evidence="11">
    <location>
        <begin position="90"/>
        <end position="111"/>
    </location>
</feature>
<dbReference type="SMART" id="SM00665">
    <property type="entry name" value="B561"/>
    <property type="match status" value="1"/>
</dbReference>
<dbReference type="OrthoDB" id="907479at2759"/>
<evidence type="ECO:0000256" key="1">
    <source>
        <dbReference type="ARBA" id="ARBA00001970"/>
    </source>
</evidence>
<evidence type="ECO:0000256" key="5">
    <source>
        <dbReference type="ARBA" id="ARBA00022692"/>
    </source>
</evidence>
<feature type="domain" description="Cytochrome b561" evidence="12">
    <location>
        <begin position="57"/>
        <end position="174"/>
    </location>
</feature>
<evidence type="ECO:0000256" key="11">
    <source>
        <dbReference type="SAM" id="Phobius"/>
    </source>
</evidence>
<protein>
    <recommendedName>
        <fullName evidence="12">Cytochrome b561 domain-containing protein</fullName>
    </recommendedName>
</protein>
<evidence type="ECO:0000256" key="6">
    <source>
        <dbReference type="ARBA" id="ARBA00022723"/>
    </source>
</evidence>
<comment type="cofactor">
    <cofactor evidence="1">
        <name>heme b</name>
        <dbReference type="ChEBI" id="CHEBI:60344"/>
    </cofactor>
</comment>
<dbReference type="Pfam" id="PF03188">
    <property type="entry name" value="Cytochrom_B561"/>
    <property type="match status" value="1"/>
</dbReference>
<dbReference type="PANTHER" id="PTHR10106:SF0">
    <property type="entry name" value="LD36721P"/>
    <property type="match status" value="1"/>
</dbReference>
<dbReference type="PANTHER" id="PTHR10106">
    <property type="entry name" value="CYTOCHROME B561-RELATED"/>
    <property type="match status" value="1"/>
</dbReference>
<dbReference type="EMBL" id="CAJHNH020001093">
    <property type="protein sequence ID" value="CAG5121469.1"/>
    <property type="molecule type" value="Genomic_DNA"/>
</dbReference>
<keyword evidence="7" id="KW-0249">Electron transport</keyword>
<evidence type="ECO:0000256" key="8">
    <source>
        <dbReference type="ARBA" id="ARBA00022989"/>
    </source>
</evidence>
<comment type="caution">
    <text evidence="13">The sequence shown here is derived from an EMBL/GenBank/DDBJ whole genome shotgun (WGS) entry which is preliminary data.</text>
</comment>
<keyword evidence="8 11" id="KW-1133">Transmembrane helix</keyword>
<keyword evidence="10 11" id="KW-0472">Membrane</keyword>
<keyword evidence="6" id="KW-0479">Metal-binding</keyword>
<evidence type="ECO:0000256" key="2">
    <source>
        <dbReference type="ARBA" id="ARBA00004141"/>
    </source>
</evidence>
<reference evidence="13" key="1">
    <citation type="submission" date="2021-04" db="EMBL/GenBank/DDBJ databases">
        <authorList>
            <consortium name="Molecular Ecology Group"/>
        </authorList>
    </citation>
    <scope>NUCLEOTIDE SEQUENCE</scope>
</reference>
<organism evidence="13 14">
    <name type="scientific">Candidula unifasciata</name>
    <dbReference type="NCBI Taxonomy" id="100452"/>
    <lineage>
        <taxon>Eukaryota</taxon>
        <taxon>Metazoa</taxon>
        <taxon>Spiralia</taxon>
        <taxon>Lophotrochozoa</taxon>
        <taxon>Mollusca</taxon>
        <taxon>Gastropoda</taxon>
        <taxon>Heterobranchia</taxon>
        <taxon>Euthyneura</taxon>
        <taxon>Panpulmonata</taxon>
        <taxon>Eupulmonata</taxon>
        <taxon>Stylommatophora</taxon>
        <taxon>Helicina</taxon>
        <taxon>Helicoidea</taxon>
        <taxon>Geomitridae</taxon>
        <taxon>Candidula</taxon>
    </lineage>
</organism>
<evidence type="ECO:0000313" key="14">
    <source>
        <dbReference type="Proteomes" id="UP000678393"/>
    </source>
</evidence>
<evidence type="ECO:0000256" key="7">
    <source>
        <dbReference type="ARBA" id="ARBA00022982"/>
    </source>
</evidence>
<dbReference type="Proteomes" id="UP000678393">
    <property type="component" value="Unassembled WGS sequence"/>
</dbReference>
<evidence type="ECO:0000256" key="10">
    <source>
        <dbReference type="ARBA" id="ARBA00023136"/>
    </source>
</evidence>
<keyword evidence="4" id="KW-0349">Heme</keyword>
<name>A0A8S3YXK4_9EUPU</name>
<dbReference type="AlphaFoldDB" id="A0A8S3YXK4"/>
<keyword evidence="14" id="KW-1185">Reference proteome</keyword>
<evidence type="ECO:0000256" key="9">
    <source>
        <dbReference type="ARBA" id="ARBA00023004"/>
    </source>
</evidence>
<gene>
    <name evidence="13" type="ORF">CUNI_LOCUS7027</name>
</gene>
<proteinExistence type="predicted"/>
<evidence type="ECO:0000256" key="4">
    <source>
        <dbReference type="ARBA" id="ARBA00022617"/>
    </source>
</evidence>
<comment type="subcellular location">
    <subcellularLocation>
        <location evidence="2">Membrane</location>
        <topology evidence="2">Multi-pass membrane protein</topology>
    </subcellularLocation>
</comment>
<evidence type="ECO:0000259" key="12">
    <source>
        <dbReference type="SMART" id="SM00665"/>
    </source>
</evidence>
<feature type="transmembrane region" description="Helical" evidence="11">
    <location>
        <begin position="15"/>
        <end position="37"/>
    </location>
</feature>
<dbReference type="GO" id="GO:0016020">
    <property type="term" value="C:membrane"/>
    <property type="evidence" value="ECO:0007669"/>
    <property type="project" value="UniProtKB-SubCell"/>
</dbReference>
<evidence type="ECO:0000256" key="3">
    <source>
        <dbReference type="ARBA" id="ARBA00022448"/>
    </source>
</evidence>
<feature type="transmembrane region" description="Helical" evidence="11">
    <location>
        <begin position="57"/>
        <end position="78"/>
    </location>
</feature>